<organism evidence="1 2">
    <name type="scientific">Bacillus thuringiensis</name>
    <dbReference type="NCBI Taxonomy" id="1428"/>
    <lineage>
        <taxon>Bacteria</taxon>
        <taxon>Bacillati</taxon>
        <taxon>Bacillota</taxon>
        <taxon>Bacilli</taxon>
        <taxon>Bacillales</taxon>
        <taxon>Bacillaceae</taxon>
        <taxon>Bacillus</taxon>
        <taxon>Bacillus cereus group</taxon>
    </lineage>
</organism>
<dbReference type="RefSeq" id="WP_060852756.1">
    <property type="nucleotide sequence ID" value="NZ_JARSYF010000075.1"/>
</dbReference>
<sequence length="257" mass="29856">MFKEITGVNSNIEGNAKLWRYMDFTKLVSLLSTQSIYLCRSDKFTDVFEGRIFGYGVEDVREDIIEMLEGSGCSDRFKIAQLKNAEKVAERVMERSKIDRENVFVNCWHLNEYESAAMWKLYLKSEEGIAIQTTFDGIKQSLTACEEDIHIGQVNYIDHTRQKNLNISLLEPFFTKRISFSHEQEVRLVYAPTPQDENYKMNSGVTGKSIQVDLNHLIDRVYVSPDADSWFVDIVKVVLKKFNVYAEIFHSDLYKIK</sequence>
<geneLocation type="plasmid" evidence="1 2">
    <name>unnamed3</name>
</geneLocation>
<dbReference type="AlphaFoldDB" id="A0A9W3XMG1"/>
<reference evidence="1 2" key="1">
    <citation type="submission" date="2017-03" db="EMBL/GenBank/DDBJ databases">
        <title>Complete genome sequence of Bacillus thuringiensis L-7601, a novel melanin producing strain.</title>
        <authorList>
            <person name="Cai J."/>
            <person name="Cao Z."/>
            <person name="Tan T."/>
        </authorList>
    </citation>
    <scope>NUCLEOTIDE SEQUENCE [LARGE SCALE GENOMIC DNA]</scope>
    <source>
        <strain evidence="1 2">L-7601</strain>
        <plasmid evidence="1 2">unnamed3</plasmid>
    </source>
</reference>
<name>A0A9W3XMG1_BACTU</name>
<accession>A0A9W3XMG1</accession>
<evidence type="ECO:0000313" key="1">
    <source>
        <dbReference type="EMBL" id="AQY42564.1"/>
    </source>
</evidence>
<keyword evidence="1" id="KW-0614">Plasmid</keyword>
<gene>
    <name evidence="1" type="ORF">B4918_32245</name>
</gene>
<protein>
    <submittedName>
        <fullName evidence="1">Uncharacterized protein</fullName>
    </submittedName>
</protein>
<dbReference type="EMBL" id="CP020005">
    <property type="protein sequence ID" value="AQY42564.1"/>
    <property type="molecule type" value="Genomic_DNA"/>
</dbReference>
<dbReference type="Proteomes" id="UP000191057">
    <property type="component" value="Plasmid unnamed3"/>
</dbReference>
<evidence type="ECO:0000313" key="2">
    <source>
        <dbReference type="Proteomes" id="UP000191057"/>
    </source>
</evidence>
<proteinExistence type="predicted"/>